<accession>A0A9N9CBR9</accession>
<name>A0A9N9CBR9_9GLOM</name>
<evidence type="ECO:0000313" key="1">
    <source>
        <dbReference type="EMBL" id="CAG8594246.1"/>
    </source>
</evidence>
<dbReference type="AlphaFoldDB" id="A0A9N9CBR9"/>
<dbReference type="Proteomes" id="UP000789396">
    <property type="component" value="Unassembled WGS sequence"/>
</dbReference>
<keyword evidence="2" id="KW-1185">Reference proteome</keyword>
<comment type="caution">
    <text evidence="1">The sequence shown here is derived from an EMBL/GenBank/DDBJ whole genome shotgun (WGS) entry which is preliminary data.</text>
</comment>
<dbReference type="EMBL" id="CAJVPZ010008098">
    <property type="protein sequence ID" value="CAG8594246.1"/>
    <property type="molecule type" value="Genomic_DNA"/>
</dbReference>
<proteinExistence type="predicted"/>
<organism evidence="1 2">
    <name type="scientific">Racocetra fulgida</name>
    <dbReference type="NCBI Taxonomy" id="60492"/>
    <lineage>
        <taxon>Eukaryota</taxon>
        <taxon>Fungi</taxon>
        <taxon>Fungi incertae sedis</taxon>
        <taxon>Mucoromycota</taxon>
        <taxon>Glomeromycotina</taxon>
        <taxon>Glomeromycetes</taxon>
        <taxon>Diversisporales</taxon>
        <taxon>Gigasporaceae</taxon>
        <taxon>Racocetra</taxon>
    </lineage>
</organism>
<evidence type="ECO:0000313" key="2">
    <source>
        <dbReference type="Proteomes" id="UP000789396"/>
    </source>
</evidence>
<sequence>IRNKNNNYLAIVKAMDELYIFHSGYRTLAAIENEIPREYAISNAKNQLNNQMNNAIPIYLFNITNCKYDDNSDHLTGNVDY</sequence>
<reference evidence="1" key="1">
    <citation type="submission" date="2021-06" db="EMBL/GenBank/DDBJ databases">
        <authorList>
            <person name="Kallberg Y."/>
            <person name="Tangrot J."/>
            <person name="Rosling A."/>
        </authorList>
    </citation>
    <scope>NUCLEOTIDE SEQUENCE</scope>
    <source>
        <strain evidence="1">IN212</strain>
    </source>
</reference>
<protein>
    <submittedName>
        <fullName evidence="1">7367_t:CDS:1</fullName>
    </submittedName>
</protein>
<gene>
    <name evidence="1" type="ORF">RFULGI_LOCUS6351</name>
</gene>
<feature type="non-terminal residue" evidence="1">
    <location>
        <position position="1"/>
    </location>
</feature>